<dbReference type="Gene3D" id="3.40.50.300">
    <property type="entry name" value="P-loop containing nucleotide triphosphate hydrolases"/>
    <property type="match status" value="2"/>
</dbReference>
<dbReference type="Pfam" id="PF04851">
    <property type="entry name" value="ResIII"/>
    <property type="match status" value="1"/>
</dbReference>
<dbReference type="InterPro" id="IPR006935">
    <property type="entry name" value="Helicase/UvrB_N"/>
</dbReference>
<dbReference type="GO" id="GO:0006302">
    <property type="term" value="P:double-strand break repair"/>
    <property type="evidence" value="ECO:0007669"/>
    <property type="project" value="TreeGrafter"/>
</dbReference>
<evidence type="ECO:0000256" key="1">
    <source>
        <dbReference type="ARBA" id="ARBA00022741"/>
    </source>
</evidence>
<dbReference type="InterPro" id="IPR027417">
    <property type="entry name" value="P-loop_NTPase"/>
</dbReference>
<keyword evidence="6" id="KW-0347">Helicase</keyword>
<dbReference type="InterPro" id="IPR014001">
    <property type="entry name" value="Helicase_ATP-bd"/>
</dbReference>
<dbReference type="SMART" id="SM00490">
    <property type="entry name" value="HELICc"/>
    <property type="match status" value="1"/>
</dbReference>
<comment type="caution">
    <text evidence="6">The sequence shown here is derived from an EMBL/GenBank/DDBJ whole genome shotgun (WGS) entry which is preliminary data.</text>
</comment>
<proteinExistence type="predicted"/>
<dbReference type="PROSITE" id="PS51192">
    <property type="entry name" value="HELICASE_ATP_BIND_1"/>
    <property type="match status" value="1"/>
</dbReference>
<dbReference type="GO" id="GO:0016787">
    <property type="term" value="F:hydrolase activity"/>
    <property type="evidence" value="ECO:0007669"/>
    <property type="project" value="InterPro"/>
</dbReference>
<dbReference type="GO" id="GO:0003677">
    <property type="term" value="F:DNA binding"/>
    <property type="evidence" value="ECO:0007669"/>
    <property type="project" value="UniProtKB-KW"/>
</dbReference>
<accession>A0A8I1MGZ8</accession>
<keyword evidence="3" id="KW-0238">DNA-binding</keyword>
<evidence type="ECO:0000256" key="3">
    <source>
        <dbReference type="ARBA" id="ARBA00023125"/>
    </source>
</evidence>
<dbReference type="Pfam" id="PF00271">
    <property type="entry name" value="Helicase_C"/>
    <property type="match status" value="1"/>
</dbReference>
<keyword evidence="6" id="KW-0378">Hydrolase</keyword>
<dbReference type="InterPro" id="IPR001650">
    <property type="entry name" value="Helicase_C-like"/>
</dbReference>
<dbReference type="AlphaFoldDB" id="A0A8I1MGZ8"/>
<reference evidence="6" key="1">
    <citation type="submission" date="2020-12" db="EMBL/GenBank/DDBJ databases">
        <title>PHA producing bacteria isolated from mangrove.</title>
        <authorList>
            <person name="Zheng W."/>
            <person name="Yu S."/>
            <person name="Huang Y."/>
        </authorList>
    </citation>
    <scope>NUCLEOTIDE SEQUENCE</scope>
    <source>
        <strain evidence="6">GN22-4</strain>
    </source>
</reference>
<dbReference type="PROSITE" id="PS51194">
    <property type="entry name" value="HELICASE_CTER"/>
    <property type="match status" value="1"/>
</dbReference>
<evidence type="ECO:0000259" key="4">
    <source>
        <dbReference type="PROSITE" id="PS51192"/>
    </source>
</evidence>
<sequence>MKGAMFLRFILHDNQLVPNGSQEAQAISRLPKWHTPAVNPTFSFNASLQQFLVGKQLLPDELASFSFSTLHEHYEQGYIHYQKSIVKKDVMTCMRCGNQQQHLFASFHCGRCYSTCTYCRACIGMGRVSECTPLIAWKGPPLREVSSPTLTWKGKLSPAQQTASSQMVEAVHSKQELLVWAVCGAGKTEVLFEGISKALALGKSVCVATPRTDVVLELHPRLQQAFQELEVVALYGGSADKGKHSSLILTTTHQLLRYYEAFDVMIIDEVDAFPYSAEPMLQYAAHKARKAESTLIYLTATPSENLKQQVKENKLAAVKIPARYHRYPIPIPRFVWCGNWQKKLVKKKLPFTVLNWIKQRVCDDKQCFVFVPKVKWVQPVVELIQQLTPRVAGVHAEDKERKEKVKAFREQQYTILVTTTILERGVTVPNIDVAVVGAEDEIFTESALVQISGRVGRSADFPTGDVVFFHYGQTVEMKKAKKHMVDMNDMAKEQGLIET</sequence>
<evidence type="ECO:0000313" key="6">
    <source>
        <dbReference type="EMBL" id="MBN8252975.1"/>
    </source>
</evidence>
<dbReference type="GO" id="GO:0043138">
    <property type="term" value="F:3'-5' DNA helicase activity"/>
    <property type="evidence" value="ECO:0007669"/>
    <property type="project" value="TreeGrafter"/>
</dbReference>
<dbReference type="PANTHER" id="PTHR30580:SF1">
    <property type="entry name" value="COMF OPERON PROTEIN 1"/>
    <property type="match status" value="1"/>
</dbReference>
<dbReference type="PANTHER" id="PTHR30580">
    <property type="entry name" value="PRIMOSOMAL PROTEIN N"/>
    <property type="match status" value="1"/>
</dbReference>
<dbReference type="SUPFAM" id="SSF52540">
    <property type="entry name" value="P-loop containing nucleoside triphosphate hydrolases"/>
    <property type="match status" value="1"/>
</dbReference>
<dbReference type="EMBL" id="JAEMWV010000008">
    <property type="protein sequence ID" value="MBN8252975.1"/>
    <property type="molecule type" value="Genomic_DNA"/>
</dbReference>
<feature type="domain" description="Helicase ATP-binding" evidence="4">
    <location>
        <begin position="168"/>
        <end position="320"/>
    </location>
</feature>
<dbReference type="Proteomes" id="UP000664578">
    <property type="component" value="Unassembled WGS sequence"/>
</dbReference>
<dbReference type="CDD" id="cd17925">
    <property type="entry name" value="DEXDc_ComFA"/>
    <property type="match status" value="1"/>
</dbReference>
<dbReference type="SMART" id="SM00487">
    <property type="entry name" value="DEXDc"/>
    <property type="match status" value="1"/>
</dbReference>
<keyword evidence="2" id="KW-0067">ATP-binding</keyword>
<evidence type="ECO:0000313" key="7">
    <source>
        <dbReference type="Proteomes" id="UP000664578"/>
    </source>
</evidence>
<protein>
    <submittedName>
        <fullName evidence="6">DEAD/DEAH box helicase</fullName>
    </submittedName>
</protein>
<organism evidence="6 7">
    <name type="scientific">Priestia flexa</name>
    <dbReference type="NCBI Taxonomy" id="86664"/>
    <lineage>
        <taxon>Bacteria</taxon>
        <taxon>Bacillati</taxon>
        <taxon>Bacillota</taxon>
        <taxon>Bacilli</taxon>
        <taxon>Bacillales</taxon>
        <taxon>Bacillaceae</taxon>
        <taxon>Priestia</taxon>
    </lineage>
</organism>
<evidence type="ECO:0000259" key="5">
    <source>
        <dbReference type="PROSITE" id="PS51194"/>
    </source>
</evidence>
<feature type="domain" description="Helicase C-terminal" evidence="5">
    <location>
        <begin position="356"/>
        <end position="499"/>
    </location>
</feature>
<name>A0A8I1MGZ8_9BACI</name>
<dbReference type="FunFam" id="3.40.50.300:FF:001736">
    <property type="entry name" value="COMF operon protein 1"/>
    <property type="match status" value="1"/>
</dbReference>
<gene>
    <name evidence="6" type="ORF">JF537_15475</name>
</gene>
<dbReference type="GO" id="GO:0006310">
    <property type="term" value="P:DNA recombination"/>
    <property type="evidence" value="ECO:0007669"/>
    <property type="project" value="TreeGrafter"/>
</dbReference>
<dbReference type="GO" id="GO:0005524">
    <property type="term" value="F:ATP binding"/>
    <property type="evidence" value="ECO:0007669"/>
    <property type="project" value="UniProtKB-KW"/>
</dbReference>
<dbReference type="GO" id="GO:0006270">
    <property type="term" value="P:DNA replication initiation"/>
    <property type="evidence" value="ECO:0007669"/>
    <property type="project" value="TreeGrafter"/>
</dbReference>
<keyword evidence="1" id="KW-0547">Nucleotide-binding</keyword>
<evidence type="ECO:0000256" key="2">
    <source>
        <dbReference type="ARBA" id="ARBA00022840"/>
    </source>
</evidence>